<feature type="compositionally biased region" description="Polar residues" evidence="1">
    <location>
        <begin position="24"/>
        <end position="36"/>
    </location>
</feature>
<evidence type="ECO:0000256" key="1">
    <source>
        <dbReference type="SAM" id="MobiDB-lite"/>
    </source>
</evidence>
<proteinExistence type="predicted"/>
<organism evidence="2 3">
    <name type="scientific">Candidatus Nomurabacteria bacterium GW2011_GWC2_39_41</name>
    <dbReference type="NCBI Taxonomy" id="1618754"/>
    <lineage>
        <taxon>Bacteria</taxon>
        <taxon>Candidatus Nomuraibacteriota</taxon>
    </lineage>
</organism>
<protein>
    <submittedName>
        <fullName evidence="2">Uncharacterized protein</fullName>
    </submittedName>
</protein>
<reference evidence="2 3" key="1">
    <citation type="journal article" date="2015" name="Nature">
        <title>rRNA introns, odd ribosomes, and small enigmatic genomes across a large radiation of phyla.</title>
        <authorList>
            <person name="Brown C.T."/>
            <person name="Hug L.A."/>
            <person name="Thomas B.C."/>
            <person name="Sharon I."/>
            <person name="Castelle C.J."/>
            <person name="Singh A."/>
            <person name="Wilkins M.J."/>
            <person name="Williams K.H."/>
            <person name="Banfield J.F."/>
        </authorList>
    </citation>
    <scope>NUCLEOTIDE SEQUENCE [LARGE SCALE GENOMIC DNA]</scope>
</reference>
<feature type="region of interest" description="Disordered" evidence="1">
    <location>
        <begin position="1"/>
        <end position="36"/>
    </location>
</feature>
<gene>
    <name evidence="2" type="ORF">UT51_C0009G0001</name>
</gene>
<name>A0A837HQC8_9BACT</name>
<feature type="non-terminal residue" evidence="2">
    <location>
        <position position="1"/>
    </location>
</feature>
<comment type="caution">
    <text evidence="2">The sequence shown here is derived from an EMBL/GenBank/DDBJ whole genome shotgun (WGS) entry which is preliminary data.</text>
</comment>
<evidence type="ECO:0000313" key="2">
    <source>
        <dbReference type="EMBL" id="KKR20027.1"/>
    </source>
</evidence>
<accession>A0A837HQC8</accession>
<dbReference type="EMBL" id="LBXB01000009">
    <property type="protein sequence ID" value="KKR20027.1"/>
    <property type="molecule type" value="Genomic_DNA"/>
</dbReference>
<dbReference type="AlphaFoldDB" id="A0A837HQC8"/>
<dbReference type="Proteomes" id="UP000034656">
    <property type="component" value="Unassembled WGS sequence"/>
</dbReference>
<sequence length="36" mass="4195">FEDHPPNEYSGPRKGKSGNDYNGEPSQNEQMFHNWT</sequence>
<evidence type="ECO:0000313" key="3">
    <source>
        <dbReference type="Proteomes" id="UP000034656"/>
    </source>
</evidence>